<gene>
    <name evidence="2" type="ORF">ACFQBQ_04075</name>
</gene>
<dbReference type="RefSeq" id="WP_390234013.1">
    <property type="nucleotide sequence ID" value="NZ_JBHSWI010000001.1"/>
</dbReference>
<keyword evidence="1" id="KW-0472">Membrane</keyword>
<feature type="transmembrane region" description="Helical" evidence="1">
    <location>
        <begin position="26"/>
        <end position="45"/>
    </location>
</feature>
<evidence type="ECO:0000256" key="1">
    <source>
        <dbReference type="SAM" id="Phobius"/>
    </source>
</evidence>
<organism evidence="2 3">
    <name type="scientific">Granulicella cerasi</name>
    <dbReference type="NCBI Taxonomy" id="741063"/>
    <lineage>
        <taxon>Bacteria</taxon>
        <taxon>Pseudomonadati</taxon>
        <taxon>Acidobacteriota</taxon>
        <taxon>Terriglobia</taxon>
        <taxon>Terriglobales</taxon>
        <taxon>Acidobacteriaceae</taxon>
        <taxon>Granulicella</taxon>
    </lineage>
</organism>
<accession>A0ABW1Z8G7</accession>
<keyword evidence="1" id="KW-1133">Transmembrane helix</keyword>
<dbReference type="EMBL" id="JBHSWI010000001">
    <property type="protein sequence ID" value="MFC6644782.1"/>
    <property type="molecule type" value="Genomic_DNA"/>
</dbReference>
<reference evidence="3" key="1">
    <citation type="journal article" date="2019" name="Int. J. Syst. Evol. Microbiol.">
        <title>The Global Catalogue of Microorganisms (GCM) 10K type strain sequencing project: providing services to taxonomists for standard genome sequencing and annotation.</title>
        <authorList>
            <consortium name="The Broad Institute Genomics Platform"/>
            <consortium name="The Broad Institute Genome Sequencing Center for Infectious Disease"/>
            <person name="Wu L."/>
            <person name="Ma J."/>
        </authorList>
    </citation>
    <scope>NUCLEOTIDE SEQUENCE [LARGE SCALE GENOMIC DNA]</scope>
    <source>
        <strain evidence="3">CGMCC 1.16026</strain>
    </source>
</reference>
<sequence length="57" mass="6508">MLLLLEVIWPFRIASAARRKGGNFNAWLVCATLLNGLLVGLAYYIRYRDRPILQESA</sequence>
<keyword evidence="1" id="KW-0812">Transmembrane</keyword>
<name>A0ABW1Z8G7_9BACT</name>
<protein>
    <recommendedName>
        <fullName evidence="4">Cardiolipin synthase N-terminal domain-containing protein</fullName>
    </recommendedName>
</protein>
<keyword evidence="3" id="KW-1185">Reference proteome</keyword>
<dbReference type="Proteomes" id="UP001596391">
    <property type="component" value="Unassembled WGS sequence"/>
</dbReference>
<comment type="caution">
    <text evidence="2">The sequence shown here is derived from an EMBL/GenBank/DDBJ whole genome shotgun (WGS) entry which is preliminary data.</text>
</comment>
<evidence type="ECO:0008006" key="4">
    <source>
        <dbReference type="Google" id="ProtNLM"/>
    </source>
</evidence>
<evidence type="ECO:0000313" key="2">
    <source>
        <dbReference type="EMBL" id="MFC6644782.1"/>
    </source>
</evidence>
<evidence type="ECO:0000313" key="3">
    <source>
        <dbReference type="Proteomes" id="UP001596391"/>
    </source>
</evidence>
<proteinExistence type="predicted"/>